<feature type="transmembrane region" description="Helical" evidence="1">
    <location>
        <begin position="258"/>
        <end position="278"/>
    </location>
</feature>
<feature type="transmembrane region" description="Helical" evidence="1">
    <location>
        <begin position="126"/>
        <end position="151"/>
    </location>
</feature>
<feature type="transmembrane region" description="Helical" evidence="1">
    <location>
        <begin position="359"/>
        <end position="380"/>
    </location>
</feature>
<evidence type="ECO:0000256" key="1">
    <source>
        <dbReference type="SAM" id="Phobius"/>
    </source>
</evidence>
<feature type="transmembrane region" description="Helical" evidence="1">
    <location>
        <begin position="70"/>
        <end position="88"/>
    </location>
</feature>
<feature type="transmembrane region" description="Helical" evidence="1">
    <location>
        <begin position="506"/>
        <end position="525"/>
    </location>
</feature>
<dbReference type="AlphaFoldDB" id="A0A4Q7M9N8"/>
<feature type="transmembrane region" description="Helical" evidence="1">
    <location>
        <begin position="407"/>
        <end position="426"/>
    </location>
</feature>
<keyword evidence="1" id="KW-0472">Membrane</keyword>
<feature type="transmembrane region" description="Helical" evidence="1">
    <location>
        <begin position="46"/>
        <end position="63"/>
    </location>
</feature>
<feature type="transmembrane region" description="Helical" evidence="1">
    <location>
        <begin position="435"/>
        <end position="458"/>
    </location>
</feature>
<name>A0A4Q7M9N8_9MICO</name>
<keyword evidence="1" id="KW-1133">Transmembrane helix</keyword>
<organism evidence="2 3">
    <name type="scientific">Agromyces ramosus</name>
    <dbReference type="NCBI Taxonomy" id="33879"/>
    <lineage>
        <taxon>Bacteria</taxon>
        <taxon>Bacillati</taxon>
        <taxon>Actinomycetota</taxon>
        <taxon>Actinomycetes</taxon>
        <taxon>Micrococcales</taxon>
        <taxon>Microbacteriaceae</taxon>
        <taxon>Agromyces</taxon>
    </lineage>
</organism>
<protein>
    <submittedName>
        <fullName evidence="2">Uncharacterized protein</fullName>
    </submittedName>
</protein>
<feature type="transmembrane region" description="Helical" evidence="1">
    <location>
        <begin position="470"/>
        <end position="494"/>
    </location>
</feature>
<comment type="caution">
    <text evidence="2">The sequence shown here is derived from an EMBL/GenBank/DDBJ whole genome shotgun (WGS) entry which is preliminary data.</text>
</comment>
<keyword evidence="1" id="KW-0812">Transmembrane</keyword>
<accession>A0A4Q7M9N8</accession>
<evidence type="ECO:0000313" key="2">
    <source>
        <dbReference type="EMBL" id="RZS63458.1"/>
    </source>
</evidence>
<proteinExistence type="predicted"/>
<feature type="transmembrane region" description="Helical" evidence="1">
    <location>
        <begin position="20"/>
        <end position="40"/>
    </location>
</feature>
<dbReference type="Proteomes" id="UP000293289">
    <property type="component" value="Unassembled WGS sequence"/>
</dbReference>
<reference evidence="2 3" key="1">
    <citation type="submission" date="2019-02" db="EMBL/GenBank/DDBJ databases">
        <title>Genomic Encyclopedia of Type Strains, Phase IV (KMG-IV): sequencing the most valuable type-strain genomes for metagenomic binning, comparative biology and taxonomic classification.</title>
        <authorList>
            <person name="Goeker M."/>
        </authorList>
    </citation>
    <scope>NUCLEOTIDE SEQUENCE [LARGE SCALE GENOMIC DNA]</scope>
    <source>
        <strain evidence="2 3">DSM 43045</strain>
    </source>
</reference>
<gene>
    <name evidence="2" type="ORF">EV187_3363</name>
</gene>
<evidence type="ECO:0000313" key="3">
    <source>
        <dbReference type="Proteomes" id="UP000293289"/>
    </source>
</evidence>
<feature type="transmembrane region" description="Helical" evidence="1">
    <location>
        <begin position="229"/>
        <end position="251"/>
    </location>
</feature>
<keyword evidence="3" id="KW-1185">Reference proteome</keyword>
<feature type="transmembrane region" description="Helical" evidence="1">
    <location>
        <begin position="331"/>
        <end position="347"/>
    </location>
</feature>
<sequence length="675" mass="70793">MDMTSDGESPSVDPRRRRGALALGIALGIVVFSLVIGAQLAGVLSGWPLITLGVLAALAVPSSREVSRRVFYVGCIALGWATLVWWLPLPVPGVSRLGVVVAATLAVLVTMTVARRIDLRTLVPRFRLADALVIAAGAFTAWMVAPLFAVVNGEAGLRVLRLGWDYAAHFNMTEMIRRTGSLVELASPGPFGTWAFSDYPKGFHAVAASVMDALVGPAISTHGAELVGFVHATALVAIAAVTVVTAGLVSLPQLRRRPLLAGLLVALVTLALTCGPGGGDLLHFGFPNFLLATAQLACVPLVVIPMSRIGPVAPLLALSGILVGVAHNWALLLAIAFAGIVPILLPLRRHRWPASTAGWIRLGGVVGATLVGGVAAWSMLTGSGVDEALGGRLLVDGGFVGGSLSEILLPPIIAIVGSVTLAWVAVRRAEHRRGFVVRASAQGLVPITGLMLLVWVAVLHLTQTDGLGYYFYKLAAGVQLTSVVLVAALIGVLVPLARTGSRRRAVLAAAGVAVAALLATSSGVVNVTSEALAIRRPPGLEARAAWLRILGSPDRRTEADVRTDASADEILLAARAVTGDAPHFWVPARLDGSTAPRLSNQWLLALTGQWSVSSDRIIIGLWGDDPARSERPRNQEAAIQLIEEAEPEAVIVVPPEARDRMRDDASSTDDRIVSW</sequence>
<feature type="transmembrane region" description="Helical" evidence="1">
    <location>
        <begin position="94"/>
        <end position="114"/>
    </location>
</feature>
<dbReference type="EMBL" id="SGWY01000004">
    <property type="protein sequence ID" value="RZS63458.1"/>
    <property type="molecule type" value="Genomic_DNA"/>
</dbReference>